<dbReference type="InterPro" id="IPR007527">
    <property type="entry name" value="Znf_SWIM"/>
</dbReference>
<protein>
    <submittedName>
        <fullName evidence="4">SPOSA6832_01053-mRNA-1:cds</fullName>
    </submittedName>
</protein>
<keyword evidence="1" id="KW-0863">Zinc-finger</keyword>
<reference evidence="5" key="1">
    <citation type="submission" date="2015-02" db="EMBL/GenBank/DDBJ databases">
        <authorList>
            <person name="Gon?alves P."/>
        </authorList>
    </citation>
    <scope>NUCLEOTIDE SEQUENCE [LARGE SCALE GENOMIC DNA]</scope>
</reference>
<gene>
    <name evidence="4" type="primary">SPOSA6832_01053</name>
</gene>
<evidence type="ECO:0000313" key="4">
    <source>
        <dbReference type="EMBL" id="CEQ39533.1"/>
    </source>
</evidence>
<dbReference type="AlphaFoldDB" id="A0A0D6EIA8"/>
<dbReference type="PANTHER" id="PTHR21540">
    <property type="entry name" value="RING FINGER AND SWIM DOMAIN-CONTAINING PROTEIN 2"/>
    <property type="match status" value="1"/>
</dbReference>
<keyword evidence="1" id="KW-0479">Metal-binding</keyword>
<dbReference type="PANTHER" id="PTHR21540:SF0">
    <property type="entry name" value="PHD FAMILY PROTEIN"/>
    <property type="match status" value="1"/>
</dbReference>
<proteinExistence type="predicted"/>
<keyword evidence="1" id="KW-0862">Zinc</keyword>
<dbReference type="GO" id="GO:0008270">
    <property type="term" value="F:zinc ion binding"/>
    <property type="evidence" value="ECO:0007669"/>
    <property type="project" value="UniProtKB-KW"/>
</dbReference>
<evidence type="ECO:0000256" key="1">
    <source>
        <dbReference type="PROSITE-ProRule" id="PRU00325"/>
    </source>
</evidence>
<sequence>MPPKRQRPHSPSPDASSCFEFDARVYPQAGPTPAKKKKGQPGHDEPVEKRLKLFKKACPKATEERMGRVMSQRFFCVARERTGEISEEFKVLGSTGNAYTIKIGKTPSCNCPDGMKGNHCKHIVRWYQSALLSSELRAIFAHARPAPRSQIEERVSRLYKIAMGEANAVDLEEDRGEGGSGGLVPRKRVPAKGDACPICCASRLLSFPPFACASCGGAIFAAAAEAFNHPGHPCGDGTNKPVLTHRFSRCPLADEDFTPKSEAGLVFCLSLQGCGNALHSECFANWARTATPKWADTVPTPNAIAGPSRSSEGYANFAAQAGISGKRDTSSYYRGPRRGARWRSGYGRHGEYEFEEEDAEEWARSGYGYGN</sequence>
<keyword evidence="5" id="KW-1185">Reference proteome</keyword>
<feature type="domain" description="SWIM-type" evidence="3">
    <location>
        <begin position="99"/>
        <end position="131"/>
    </location>
</feature>
<dbReference type="InterPro" id="IPR039903">
    <property type="entry name" value="Zswim2"/>
</dbReference>
<evidence type="ECO:0000256" key="2">
    <source>
        <dbReference type="SAM" id="MobiDB-lite"/>
    </source>
</evidence>
<dbReference type="Proteomes" id="UP000243876">
    <property type="component" value="Unassembled WGS sequence"/>
</dbReference>
<organism evidence="4 5">
    <name type="scientific">Sporidiobolus salmonicolor</name>
    <name type="common">Yeast-like fungus</name>
    <name type="synonym">Sporobolomyces salmonicolor</name>
    <dbReference type="NCBI Taxonomy" id="5005"/>
    <lineage>
        <taxon>Eukaryota</taxon>
        <taxon>Fungi</taxon>
        <taxon>Dikarya</taxon>
        <taxon>Basidiomycota</taxon>
        <taxon>Pucciniomycotina</taxon>
        <taxon>Microbotryomycetes</taxon>
        <taxon>Sporidiobolales</taxon>
        <taxon>Sporidiobolaceae</taxon>
        <taxon>Sporobolomyces</taxon>
    </lineage>
</organism>
<dbReference type="GO" id="GO:0061630">
    <property type="term" value="F:ubiquitin protein ligase activity"/>
    <property type="evidence" value="ECO:0007669"/>
    <property type="project" value="InterPro"/>
</dbReference>
<feature type="region of interest" description="Disordered" evidence="2">
    <location>
        <begin position="27"/>
        <end position="47"/>
    </location>
</feature>
<evidence type="ECO:0000259" key="3">
    <source>
        <dbReference type="PROSITE" id="PS50966"/>
    </source>
</evidence>
<dbReference type="EMBL" id="CENE01000003">
    <property type="protein sequence ID" value="CEQ39533.1"/>
    <property type="molecule type" value="Genomic_DNA"/>
</dbReference>
<evidence type="ECO:0000313" key="5">
    <source>
        <dbReference type="Proteomes" id="UP000243876"/>
    </source>
</evidence>
<name>A0A0D6EIA8_SPOSA</name>
<accession>A0A0D6EIA8</accession>
<dbReference type="OrthoDB" id="2122982at2759"/>
<dbReference type="PROSITE" id="PS50966">
    <property type="entry name" value="ZF_SWIM"/>
    <property type="match status" value="1"/>
</dbReference>